<proteinExistence type="predicted"/>
<keyword evidence="3" id="KW-1185">Reference proteome</keyword>
<protein>
    <submittedName>
        <fullName evidence="2">Uncharacterized protein</fullName>
    </submittedName>
</protein>
<dbReference type="Proteomes" id="UP000198885">
    <property type="component" value="Unassembled WGS sequence"/>
</dbReference>
<evidence type="ECO:0000313" key="3">
    <source>
        <dbReference type="Proteomes" id="UP000198885"/>
    </source>
</evidence>
<evidence type="ECO:0000256" key="1">
    <source>
        <dbReference type="SAM" id="SignalP"/>
    </source>
</evidence>
<sequence>MKSLVLPAALGLAALSAMPAAATSQLEALAQNKLDRYNVDVDASTLDTQALAEIKFVDTNPREHSRAEIRALLYQAAR</sequence>
<dbReference type="AlphaFoldDB" id="A0A1H9X9L0"/>
<organism evidence="2 3">
    <name type="scientific">Tranquillimonas rosea</name>
    <dbReference type="NCBI Taxonomy" id="641238"/>
    <lineage>
        <taxon>Bacteria</taxon>
        <taxon>Pseudomonadati</taxon>
        <taxon>Pseudomonadota</taxon>
        <taxon>Alphaproteobacteria</taxon>
        <taxon>Rhodobacterales</taxon>
        <taxon>Roseobacteraceae</taxon>
        <taxon>Tranquillimonas</taxon>
    </lineage>
</organism>
<feature type="signal peptide" evidence="1">
    <location>
        <begin position="1"/>
        <end position="22"/>
    </location>
</feature>
<dbReference type="STRING" id="641238.SAMN04490244_1227"/>
<feature type="chain" id="PRO_5011452189" evidence="1">
    <location>
        <begin position="23"/>
        <end position="78"/>
    </location>
</feature>
<dbReference type="RefSeq" id="WP_092696416.1">
    <property type="nucleotide sequence ID" value="NZ_CBDDGO010000004.1"/>
</dbReference>
<evidence type="ECO:0000313" key="2">
    <source>
        <dbReference type="EMBL" id="SES42804.1"/>
    </source>
</evidence>
<reference evidence="2 3" key="1">
    <citation type="submission" date="2016-10" db="EMBL/GenBank/DDBJ databases">
        <authorList>
            <person name="de Groot N.N."/>
        </authorList>
    </citation>
    <scope>NUCLEOTIDE SEQUENCE [LARGE SCALE GENOMIC DNA]</scope>
    <source>
        <strain evidence="2 3">DSM 23042</strain>
    </source>
</reference>
<keyword evidence="1" id="KW-0732">Signal</keyword>
<name>A0A1H9X9L0_9RHOB</name>
<dbReference type="EMBL" id="FOGU01000022">
    <property type="protein sequence ID" value="SES42804.1"/>
    <property type="molecule type" value="Genomic_DNA"/>
</dbReference>
<accession>A0A1H9X9L0</accession>
<gene>
    <name evidence="2" type="ORF">SAMN04490244_1227</name>
</gene>